<dbReference type="AlphaFoldDB" id="A0A3D9ZUC8"/>
<evidence type="ECO:0000313" key="1">
    <source>
        <dbReference type="EMBL" id="REG00083.1"/>
    </source>
</evidence>
<comment type="caution">
    <text evidence="1">The sequence shown here is derived from an EMBL/GenBank/DDBJ whole genome shotgun (WGS) entry which is preliminary data.</text>
</comment>
<sequence>MRSWRDCRPTSWLLGDDEADTRYYAFYALVEEIPAVTRERVTAAVNGCVDDPDEQIREWATRLRSGELWEA</sequence>
<name>A0A3D9ZUC8_9ACTN</name>
<organism evidence="1 2">
    <name type="scientific">Asanoa ferruginea</name>
    <dbReference type="NCBI Taxonomy" id="53367"/>
    <lineage>
        <taxon>Bacteria</taxon>
        <taxon>Bacillati</taxon>
        <taxon>Actinomycetota</taxon>
        <taxon>Actinomycetes</taxon>
        <taxon>Micromonosporales</taxon>
        <taxon>Micromonosporaceae</taxon>
        <taxon>Asanoa</taxon>
    </lineage>
</organism>
<dbReference type="Proteomes" id="UP000256913">
    <property type="component" value="Unassembled WGS sequence"/>
</dbReference>
<accession>A0A3D9ZUC8</accession>
<evidence type="ECO:0000313" key="2">
    <source>
        <dbReference type="Proteomes" id="UP000256913"/>
    </source>
</evidence>
<reference evidence="1 2" key="1">
    <citation type="submission" date="2018-08" db="EMBL/GenBank/DDBJ databases">
        <title>Sequencing the genomes of 1000 actinobacteria strains.</title>
        <authorList>
            <person name="Klenk H.-P."/>
        </authorList>
    </citation>
    <scope>NUCLEOTIDE SEQUENCE [LARGE SCALE GENOMIC DNA]</scope>
    <source>
        <strain evidence="1 2">DSM 44099</strain>
    </source>
</reference>
<proteinExistence type="predicted"/>
<gene>
    <name evidence="1" type="ORF">DFJ67_6129</name>
</gene>
<protein>
    <recommendedName>
        <fullName evidence="3">HEAT repeat protein</fullName>
    </recommendedName>
</protein>
<keyword evidence="2" id="KW-1185">Reference proteome</keyword>
<dbReference type="RefSeq" id="WP_170216055.1">
    <property type="nucleotide sequence ID" value="NZ_QUMQ01000001.1"/>
</dbReference>
<dbReference type="EMBL" id="QUMQ01000001">
    <property type="protein sequence ID" value="REG00083.1"/>
    <property type="molecule type" value="Genomic_DNA"/>
</dbReference>
<evidence type="ECO:0008006" key="3">
    <source>
        <dbReference type="Google" id="ProtNLM"/>
    </source>
</evidence>